<evidence type="ECO:0000256" key="7">
    <source>
        <dbReference type="ARBA" id="ARBA00019046"/>
    </source>
</evidence>
<proteinExistence type="inferred from homology"/>
<dbReference type="PANTHER" id="PTHR42923:SF3">
    <property type="entry name" value="PROTOPORPHYRINOGEN OXIDASE"/>
    <property type="match status" value="1"/>
</dbReference>
<evidence type="ECO:0000313" key="14">
    <source>
        <dbReference type="EMBL" id="MFH8583789.1"/>
    </source>
</evidence>
<comment type="caution">
    <text evidence="14">The sequence shown here is derived from an EMBL/GenBank/DDBJ whole genome shotgun (WGS) entry which is preliminary data.</text>
</comment>
<dbReference type="SUPFAM" id="SSF51905">
    <property type="entry name" value="FAD/NAD(P)-binding domain"/>
    <property type="match status" value="1"/>
</dbReference>
<evidence type="ECO:0000256" key="1">
    <source>
        <dbReference type="ARBA" id="ARBA00001755"/>
    </source>
</evidence>
<keyword evidence="15" id="KW-1185">Reference proteome</keyword>
<sequence>MSTTPGTPKTAATPRPPRHAVVIGGGIAGLAAAWQLRETAPDALRVTVLESADRVGGKLSTRTLAGTVLDDGCESMMSLRPEAVRLAEAVGLGGELLPPAAAPTTVWTRGALRALPPGHVMGVPTDPDALAATGLLSAAGVDRLRREPALPAVPVVGDITVGRYLTDRLGPETVDRIVEPLLGGIYAGRTELLSLEAVMPRLLPFARRGTSLLDGLRAARRDAPQGPPPQVVTGLRGGVGRLPAAVAASLAGSRDAEIRTGTRVVSLWRSDRGWHILAETGQGPLELIADAVVLALPAHPAGRLLAPHAPAVAGELSGYGYAATAVVTLAFDRRTLPAVPRGNGFLVPPVDGRTVKAATFTSNKWSAVAEADPGTFHLRTSIGRFGAAEDLARSDDELVRRSLADLGDALGGPLGDPSAAAVTHWPDGLPQYTVGHQERVARIRTGVAHLPGLAVCGAAYDGVGVAACVASGQRAAAEVLAAVDAGR</sequence>
<dbReference type="EC" id="1.3.3.15" evidence="6 12"/>
<feature type="domain" description="Amine oxidase" evidence="13">
    <location>
        <begin position="27"/>
        <end position="480"/>
    </location>
</feature>
<evidence type="ECO:0000259" key="13">
    <source>
        <dbReference type="Pfam" id="PF01593"/>
    </source>
</evidence>
<dbReference type="InterPro" id="IPR002937">
    <property type="entry name" value="Amino_oxidase"/>
</dbReference>
<dbReference type="GO" id="GO:0004729">
    <property type="term" value="F:oxygen-dependent protoporphyrinogen oxidase activity"/>
    <property type="evidence" value="ECO:0007669"/>
    <property type="project" value="UniProtKB-EC"/>
</dbReference>
<gene>
    <name evidence="14" type="primary">hemG</name>
    <name evidence="14" type="ORF">ACH4GP_05220</name>
</gene>
<keyword evidence="10 12" id="KW-0560">Oxidoreductase</keyword>
<evidence type="ECO:0000256" key="3">
    <source>
        <dbReference type="ARBA" id="ARBA00002185"/>
    </source>
</evidence>
<dbReference type="Gene3D" id="3.50.50.60">
    <property type="entry name" value="FAD/NAD(P)-binding domain"/>
    <property type="match status" value="1"/>
</dbReference>
<evidence type="ECO:0000256" key="11">
    <source>
        <dbReference type="ARBA" id="ARBA00023133"/>
    </source>
</evidence>
<evidence type="ECO:0000256" key="9">
    <source>
        <dbReference type="ARBA" id="ARBA00022827"/>
    </source>
</evidence>
<comment type="similarity">
    <text evidence="5 12">Belongs to the protoporphyrinogen/coproporphyrinogen oxidase family. Coproporphyrinogen III oxidase subfamily.</text>
</comment>
<comment type="pathway">
    <text evidence="4 12">Porphyrin-containing compound metabolism; protoheme biosynthesis.</text>
</comment>
<dbReference type="PANTHER" id="PTHR42923">
    <property type="entry name" value="PROTOPORPHYRINOGEN OXIDASE"/>
    <property type="match status" value="1"/>
</dbReference>
<keyword evidence="11 12" id="KW-0350">Heme biosynthesis</keyword>
<evidence type="ECO:0000256" key="10">
    <source>
        <dbReference type="ARBA" id="ARBA00023002"/>
    </source>
</evidence>
<evidence type="ECO:0000256" key="8">
    <source>
        <dbReference type="ARBA" id="ARBA00022630"/>
    </source>
</evidence>
<dbReference type="InterPro" id="IPR004572">
    <property type="entry name" value="Protoporphyrinogen_oxidase"/>
</dbReference>
<organism evidence="14 15">
    <name type="scientific">Streptomyces celluloflavus</name>
    <dbReference type="NCBI Taxonomy" id="58344"/>
    <lineage>
        <taxon>Bacteria</taxon>
        <taxon>Bacillati</taxon>
        <taxon>Actinomycetota</taxon>
        <taxon>Actinomycetes</taxon>
        <taxon>Kitasatosporales</taxon>
        <taxon>Streptomycetaceae</taxon>
        <taxon>Streptomyces</taxon>
    </lineage>
</organism>
<evidence type="ECO:0000256" key="4">
    <source>
        <dbReference type="ARBA" id="ARBA00004744"/>
    </source>
</evidence>
<dbReference type="EMBL" id="JBIRGH010000002">
    <property type="protein sequence ID" value="MFH8583789.1"/>
    <property type="molecule type" value="Genomic_DNA"/>
</dbReference>
<protein>
    <recommendedName>
        <fullName evidence="7 12">Coproporphyrinogen III oxidase</fullName>
        <ecNumber evidence="6 12">1.3.3.15</ecNumber>
    </recommendedName>
</protein>
<accession>A0ABW7R6X9</accession>
<keyword evidence="9 12" id="KW-0274">FAD</keyword>
<dbReference type="SUPFAM" id="SSF54373">
    <property type="entry name" value="FAD-linked reductases, C-terminal domain"/>
    <property type="match status" value="1"/>
</dbReference>
<comment type="function">
    <text evidence="3 12">Involved in coproporphyrin-dependent heme b biosynthesis. Catalyzes the oxidation of coproporphyrinogen III to coproporphyrin III.</text>
</comment>
<evidence type="ECO:0000256" key="2">
    <source>
        <dbReference type="ARBA" id="ARBA00001974"/>
    </source>
</evidence>
<dbReference type="InterPro" id="IPR050464">
    <property type="entry name" value="Zeta_carotene_desat/Oxidored"/>
</dbReference>
<evidence type="ECO:0000256" key="6">
    <source>
        <dbReference type="ARBA" id="ARBA00012402"/>
    </source>
</evidence>
<comment type="cofactor">
    <cofactor evidence="2 12">
        <name>FAD</name>
        <dbReference type="ChEBI" id="CHEBI:57692"/>
    </cofactor>
</comment>
<dbReference type="RefSeq" id="WP_397671380.1">
    <property type="nucleotide sequence ID" value="NZ_JBIRGH010000002.1"/>
</dbReference>
<comment type="subcellular location">
    <subcellularLocation>
        <location evidence="12">Cytoplasm</location>
    </subcellularLocation>
</comment>
<evidence type="ECO:0000256" key="5">
    <source>
        <dbReference type="ARBA" id="ARBA00008310"/>
    </source>
</evidence>
<dbReference type="InterPro" id="IPR036188">
    <property type="entry name" value="FAD/NAD-bd_sf"/>
</dbReference>
<dbReference type="Proteomes" id="UP001610990">
    <property type="component" value="Unassembled WGS sequence"/>
</dbReference>
<evidence type="ECO:0000313" key="15">
    <source>
        <dbReference type="Proteomes" id="UP001610990"/>
    </source>
</evidence>
<dbReference type="Pfam" id="PF01593">
    <property type="entry name" value="Amino_oxidase"/>
    <property type="match status" value="1"/>
</dbReference>
<keyword evidence="8 12" id="KW-0285">Flavoprotein</keyword>
<comment type="catalytic activity">
    <reaction evidence="1">
        <text>coproporphyrinogen III + 3 O2 = coproporphyrin III + 3 H2O2</text>
        <dbReference type="Rhea" id="RHEA:43436"/>
        <dbReference type="ChEBI" id="CHEBI:15379"/>
        <dbReference type="ChEBI" id="CHEBI:16240"/>
        <dbReference type="ChEBI" id="CHEBI:57309"/>
        <dbReference type="ChEBI" id="CHEBI:131725"/>
        <dbReference type="EC" id="1.3.3.15"/>
    </reaction>
    <physiologicalReaction direction="left-to-right" evidence="1">
        <dbReference type="Rhea" id="RHEA:43437"/>
    </physiologicalReaction>
</comment>
<dbReference type="Gene3D" id="1.10.3110.10">
    <property type="entry name" value="protoporphyrinogen ix oxidase, domain 3"/>
    <property type="match status" value="1"/>
</dbReference>
<name>A0ABW7R6X9_9ACTN</name>
<dbReference type="NCBIfam" id="TIGR00562">
    <property type="entry name" value="proto_IX_ox"/>
    <property type="match status" value="1"/>
</dbReference>
<reference evidence="14 15" key="1">
    <citation type="submission" date="2024-10" db="EMBL/GenBank/DDBJ databases">
        <title>The Natural Products Discovery Center: Release of the First 8490 Sequenced Strains for Exploring Actinobacteria Biosynthetic Diversity.</title>
        <authorList>
            <person name="Kalkreuter E."/>
            <person name="Kautsar S.A."/>
            <person name="Yang D."/>
            <person name="Bader C.D."/>
            <person name="Teijaro C.N."/>
            <person name="Fluegel L."/>
            <person name="Davis C.M."/>
            <person name="Simpson J.R."/>
            <person name="Lauterbach L."/>
            <person name="Steele A.D."/>
            <person name="Gui C."/>
            <person name="Meng S."/>
            <person name="Li G."/>
            <person name="Viehrig K."/>
            <person name="Ye F."/>
            <person name="Su P."/>
            <person name="Kiefer A.F."/>
            <person name="Nichols A."/>
            <person name="Cepeda A.J."/>
            <person name="Yan W."/>
            <person name="Fan B."/>
            <person name="Jiang Y."/>
            <person name="Adhikari A."/>
            <person name="Zheng C.-J."/>
            <person name="Schuster L."/>
            <person name="Cowan T.M."/>
            <person name="Smanski M.J."/>
            <person name="Chevrette M.G."/>
            <person name="De Carvalho L.P.S."/>
            <person name="Shen B."/>
        </authorList>
    </citation>
    <scope>NUCLEOTIDE SEQUENCE [LARGE SCALE GENOMIC DNA]</scope>
    <source>
        <strain evidence="14 15">NPDC018013</strain>
    </source>
</reference>
<dbReference type="Gene3D" id="3.90.660.20">
    <property type="entry name" value="Protoporphyrinogen oxidase, mitochondrial, domain 2"/>
    <property type="match status" value="1"/>
</dbReference>
<evidence type="ECO:0000256" key="12">
    <source>
        <dbReference type="RuleBase" id="RU364052"/>
    </source>
</evidence>
<keyword evidence="12" id="KW-0963">Cytoplasm</keyword>